<dbReference type="InterPro" id="IPR047565">
    <property type="entry name" value="Alpha-macroglob_thiol-ester_cl"/>
</dbReference>
<dbReference type="InterPro" id="IPR041555">
    <property type="entry name" value="MG3"/>
</dbReference>
<evidence type="ECO:0000256" key="1">
    <source>
        <dbReference type="ARBA" id="ARBA00023157"/>
    </source>
</evidence>
<evidence type="ECO:0000259" key="2">
    <source>
        <dbReference type="SMART" id="SM01359"/>
    </source>
</evidence>
<reference evidence="5 6" key="1">
    <citation type="journal article" date="2018" name="Gigascience">
        <title>Genomes of trombidid mites reveal novel predicted allergens and laterally-transferred genes associated with secondary metabolism.</title>
        <authorList>
            <person name="Dong X."/>
            <person name="Chaisiri K."/>
            <person name="Xia D."/>
            <person name="Armstrong S.D."/>
            <person name="Fang Y."/>
            <person name="Donnelly M.J."/>
            <person name="Kadowaki T."/>
            <person name="McGarry J.W."/>
            <person name="Darby A.C."/>
            <person name="Makepeace B.L."/>
        </authorList>
    </citation>
    <scope>NUCLEOTIDE SEQUENCE [LARGE SCALE GENOMIC DNA]</scope>
    <source>
        <strain evidence="5">UoL-UT</strain>
    </source>
</reference>
<evidence type="ECO:0000259" key="4">
    <source>
        <dbReference type="SMART" id="SM01361"/>
    </source>
</evidence>
<dbReference type="InterPro" id="IPR008930">
    <property type="entry name" value="Terpenoid_cyclase/PrenylTrfase"/>
</dbReference>
<feature type="domain" description="Alpha-macroglobulin receptor-binding" evidence="4">
    <location>
        <begin position="1432"/>
        <end position="1523"/>
    </location>
</feature>
<protein>
    <submittedName>
        <fullName evidence="5">CD109 antigen-like protein</fullName>
    </submittedName>
</protein>
<dbReference type="Gene3D" id="2.20.130.20">
    <property type="match status" value="1"/>
</dbReference>
<dbReference type="Pfam" id="PF00207">
    <property type="entry name" value="A2M"/>
    <property type="match status" value="1"/>
</dbReference>
<dbReference type="Gene3D" id="2.60.40.10">
    <property type="entry name" value="Immunoglobulins"/>
    <property type="match status" value="1"/>
</dbReference>
<keyword evidence="1" id="KW-1015">Disulfide bond</keyword>
<sequence>MNVHTTNANAAFCVAVIGRRNACCVNQLTFLRVRGNYQTECIPYFIIASRTIRPGQVYKVVATVDQTAVPITVRASIQRNGVELSSAAQECKPLIPETLLLRIPSTSSPGNYKLRVEGNLNGVLGGTAFLNETYLQFSQRSMTIFISTDKPVYKQSQIVRFRCLPITTDLKAFSDAIDVFMLDPRGNVVKRWLSRQSNLGAVSLEYPLSDQPLYGNWSIKVVAQGQEEVKQFLVEEYYQTRFEVNVSMPAFFLTTDEYVYGSIMANFTSGVPVSGNLTIVVTIEPSKFTSRMRLDQPPAIEHTMKLFEGYAEFRFEMQSLAKLISGSSLDGAKVTVNAYVGERFLNLVYAGYARAYVFGSKIRLSVLGSTPQVFKPAMPVKTYFAISYHDGSRLSTNLLGHSKLNITPIVYYHGDISRTLETRTFQMSQYNTGIWEVKTDLRIELNEKRDFSSVKKLRLEAVYANEMYARTFTVVDYYASFAPTNRLLQVSTSTREPKVGEYIIFHVRANYYVQLFSYVILSKGMILMSSREEMPSSVKTFSVTLSAEMAPSATIVVYDISRNNEVIADSLTFAVNGISRNKFSVTLNNKKDKSGETVEVDVRGQPGTYIGLSAMDKDLYSLDAGNQINNAEVLRKMSSFDEQSNASLTHVWISNEGRVDQFLHFSSPTYGIDANRTFEYARLVVFTDANVTRRFEPCNETLGFKSCLDGSKCYNISTECNNHNDCNDGSDESKHKDFTDLSYFRMYRSNRLQRLYENTWLWKDINIGPLGYYIFNIPVPKTPALWVISAFGMSTSHGFGLQQTSIAFSSVRPFYMNVEMPTLCIKGEQIGIRISLFNYMAHEIEVIVILAKSADYKFIQVGEKGIVSSYNPKTVFGEHHHLILIRPFQSAIVYMPIVAQRLGDINVTIIAKTQIAKDSVTRTIHVDADGIPQILHTSVVLDLSQGAYLIKYLDTNITDSPIIPYRHERRYVYGSNRASISVFGDVIGPAFPTMPMNSSTLLRLPSSCGEQNMFDFAVNMYTLLYLRLTGQRNSELEKTAFRYLNIQYQRQLSYQNEDGSFRAFRWNEKPSVWLTAFCARILNKATFQEWENFLYIDQEIISKAISWILQHQSSEGGFYERHWPAYDRKMNSTSKLRNDNDRYRNISLTAHVLITLAEVRDLRGEVGAKASNAKWAAQRYLERMVHIAKNFEDPFDLAIVTYALVVVNSVEAEEAFNLLNEKMREVNGMRYWGKEPVPAPKTQIESNRPYIFPRSPHKYESLNVETTAYALLVYIAKQAVIQKEIVEWLNTYRLHHGGWSSTQDTIVALQALIEYSVQSKLREVTDIEIVVDAPSSINTELKRHIGAKNLPRLQLYEIPNAYGPITVKAQGAGFAVVQLDVQYNVDWDHLKIPPPIPAFDLTVYYRSFGRNHSHITFQACQRWKLLSESSTSGMAVLEVTIPSGYLIQQQELDSYVKDKGVRNLEDAKYSERKVAFYFSYLDTNQICVRFTVQRYYPVANLTRYMPARIYDYYAPERYNETIIDSRNLYLLSICHVCGSYQCPYCPIFSSAVTTYFNPYL</sequence>
<dbReference type="SMART" id="SM01361">
    <property type="entry name" value="A2M_recep"/>
    <property type="match status" value="1"/>
</dbReference>
<dbReference type="Pfam" id="PF07678">
    <property type="entry name" value="TED_complement"/>
    <property type="match status" value="1"/>
</dbReference>
<dbReference type="Gene3D" id="2.60.40.1940">
    <property type="match status" value="1"/>
</dbReference>
<evidence type="ECO:0000313" key="5">
    <source>
        <dbReference type="EMBL" id="RWS29912.1"/>
    </source>
</evidence>
<dbReference type="EMBL" id="NCKV01000718">
    <property type="protein sequence ID" value="RWS29912.1"/>
    <property type="molecule type" value="Genomic_DNA"/>
</dbReference>
<dbReference type="Gene3D" id="6.20.50.160">
    <property type="match status" value="1"/>
</dbReference>
<dbReference type="InterPro" id="IPR002172">
    <property type="entry name" value="LDrepeatLR_classA_rpt"/>
</dbReference>
<dbReference type="InterPro" id="IPR019742">
    <property type="entry name" value="MacrogloblnA2_CS"/>
</dbReference>
<dbReference type="STRING" id="299467.A0A443SQZ9"/>
<name>A0A443SQZ9_9ACAR</name>
<dbReference type="Gene3D" id="2.60.40.1930">
    <property type="match status" value="2"/>
</dbReference>
<gene>
    <name evidence="5" type="ORF">B4U80_06326</name>
</gene>
<dbReference type="PROSITE" id="PS00477">
    <property type="entry name" value="ALPHA_2_MACROGLOBULIN"/>
    <property type="match status" value="1"/>
</dbReference>
<dbReference type="SMART" id="SM01359">
    <property type="entry name" value="A2M_N_2"/>
    <property type="match status" value="1"/>
</dbReference>
<dbReference type="SMART" id="SM01419">
    <property type="entry name" value="Thiol-ester_cl"/>
    <property type="match status" value="1"/>
</dbReference>
<dbReference type="SUPFAM" id="SSF48239">
    <property type="entry name" value="Terpenoid cyclases/Protein prenyltransferases"/>
    <property type="match status" value="1"/>
</dbReference>
<dbReference type="PANTHER" id="PTHR11412:SF172">
    <property type="entry name" value="LD23292P"/>
    <property type="match status" value="1"/>
</dbReference>
<dbReference type="OrthoDB" id="6359008at2759"/>
<feature type="non-terminal residue" evidence="5">
    <location>
        <position position="1560"/>
    </location>
</feature>
<dbReference type="InterPro" id="IPR001599">
    <property type="entry name" value="Macroglobln_a2"/>
</dbReference>
<dbReference type="PANTHER" id="PTHR11412">
    <property type="entry name" value="MACROGLOBULIN / COMPLEMENT"/>
    <property type="match status" value="1"/>
</dbReference>
<dbReference type="Gene3D" id="2.60.40.2950">
    <property type="match status" value="1"/>
</dbReference>
<dbReference type="GO" id="GO:0004866">
    <property type="term" value="F:endopeptidase inhibitor activity"/>
    <property type="evidence" value="ECO:0007669"/>
    <property type="project" value="InterPro"/>
</dbReference>
<dbReference type="CDD" id="cd00112">
    <property type="entry name" value="LDLa"/>
    <property type="match status" value="1"/>
</dbReference>
<dbReference type="SMART" id="SM01360">
    <property type="entry name" value="A2M"/>
    <property type="match status" value="1"/>
</dbReference>
<dbReference type="InterPro" id="IPR002890">
    <property type="entry name" value="MG2"/>
</dbReference>
<feature type="domain" description="Alpha-2-macroglobulin bait region" evidence="2">
    <location>
        <begin position="488"/>
        <end position="622"/>
    </location>
</feature>
<evidence type="ECO:0000259" key="3">
    <source>
        <dbReference type="SMART" id="SM01360"/>
    </source>
</evidence>
<dbReference type="Proteomes" id="UP000288716">
    <property type="component" value="Unassembled WGS sequence"/>
</dbReference>
<proteinExistence type="predicted"/>
<dbReference type="InterPro" id="IPR036595">
    <property type="entry name" value="A-macroglobulin_rcpt-bd_sf"/>
</dbReference>
<accession>A0A443SQZ9</accession>
<feature type="domain" description="Alpha-2-macroglobulin" evidence="3">
    <location>
        <begin position="759"/>
        <end position="850"/>
    </location>
</feature>
<dbReference type="InterPro" id="IPR011626">
    <property type="entry name" value="Alpha-macroglobulin_TED"/>
</dbReference>
<dbReference type="InterPro" id="IPR013783">
    <property type="entry name" value="Ig-like_fold"/>
</dbReference>
<dbReference type="InterPro" id="IPR050473">
    <property type="entry name" value="A2M/Complement_sys"/>
</dbReference>
<organism evidence="5 6">
    <name type="scientific">Leptotrombidium deliense</name>
    <dbReference type="NCBI Taxonomy" id="299467"/>
    <lineage>
        <taxon>Eukaryota</taxon>
        <taxon>Metazoa</taxon>
        <taxon>Ecdysozoa</taxon>
        <taxon>Arthropoda</taxon>
        <taxon>Chelicerata</taxon>
        <taxon>Arachnida</taxon>
        <taxon>Acari</taxon>
        <taxon>Acariformes</taxon>
        <taxon>Trombidiformes</taxon>
        <taxon>Prostigmata</taxon>
        <taxon>Anystina</taxon>
        <taxon>Parasitengona</taxon>
        <taxon>Trombiculoidea</taxon>
        <taxon>Trombiculidae</taxon>
        <taxon>Leptotrombidium</taxon>
    </lineage>
</organism>
<dbReference type="InterPro" id="IPR011625">
    <property type="entry name" value="A2M_N_BRD"/>
</dbReference>
<dbReference type="Pfam" id="PF01835">
    <property type="entry name" value="MG2"/>
    <property type="match status" value="1"/>
</dbReference>
<comment type="caution">
    <text evidence="5">The sequence shown here is derived from an EMBL/GenBank/DDBJ whole genome shotgun (WGS) entry which is preliminary data.</text>
</comment>
<dbReference type="SUPFAM" id="SSF49410">
    <property type="entry name" value="Alpha-macroglobulin receptor domain"/>
    <property type="match status" value="1"/>
</dbReference>
<dbReference type="VEuPathDB" id="VectorBase:LDEU002128"/>
<dbReference type="GO" id="GO:0005615">
    <property type="term" value="C:extracellular space"/>
    <property type="evidence" value="ECO:0007669"/>
    <property type="project" value="InterPro"/>
</dbReference>
<dbReference type="SMART" id="SM00192">
    <property type="entry name" value="LDLa"/>
    <property type="match status" value="1"/>
</dbReference>
<dbReference type="Pfam" id="PF17791">
    <property type="entry name" value="MG3"/>
    <property type="match status" value="1"/>
</dbReference>
<dbReference type="InterPro" id="IPR009048">
    <property type="entry name" value="A-macroglobulin_rcpt-bd"/>
</dbReference>
<dbReference type="Gene3D" id="1.50.10.20">
    <property type="match status" value="1"/>
</dbReference>
<dbReference type="Pfam" id="PF07677">
    <property type="entry name" value="A2M_recep"/>
    <property type="match status" value="1"/>
</dbReference>
<evidence type="ECO:0000313" key="6">
    <source>
        <dbReference type="Proteomes" id="UP000288716"/>
    </source>
</evidence>
<keyword evidence="6" id="KW-1185">Reference proteome</keyword>
<dbReference type="Pfam" id="PF07703">
    <property type="entry name" value="A2M_BRD"/>
    <property type="match status" value="1"/>
</dbReference>
<dbReference type="Gene3D" id="2.60.40.690">
    <property type="entry name" value="Alpha-macroglobulin, receptor-binding domain"/>
    <property type="match status" value="1"/>
</dbReference>